<proteinExistence type="predicted"/>
<dbReference type="Proteomes" id="UP000807159">
    <property type="component" value="Chromosome 1"/>
</dbReference>
<reference evidence="1" key="1">
    <citation type="journal article" date="2021" name="J. Hered.">
        <title>Genome Assembly of Salicaceae Populus deltoides (Eastern Cottonwood) I-69 Based on Nanopore Sequencing and Hi-C Technologies.</title>
        <authorList>
            <person name="Bai S."/>
            <person name="Wu H."/>
            <person name="Zhang J."/>
            <person name="Pan Z."/>
            <person name="Zhao W."/>
            <person name="Li Z."/>
            <person name="Tong C."/>
        </authorList>
    </citation>
    <scope>NUCLEOTIDE SEQUENCE</scope>
    <source>
        <tissue evidence="1">Leaf</tissue>
    </source>
</reference>
<organism evidence="1 2">
    <name type="scientific">Populus deltoides</name>
    <name type="common">Eastern poplar</name>
    <name type="synonym">Eastern cottonwood</name>
    <dbReference type="NCBI Taxonomy" id="3696"/>
    <lineage>
        <taxon>Eukaryota</taxon>
        <taxon>Viridiplantae</taxon>
        <taxon>Streptophyta</taxon>
        <taxon>Embryophyta</taxon>
        <taxon>Tracheophyta</taxon>
        <taxon>Spermatophyta</taxon>
        <taxon>Magnoliopsida</taxon>
        <taxon>eudicotyledons</taxon>
        <taxon>Gunneridae</taxon>
        <taxon>Pentapetalae</taxon>
        <taxon>rosids</taxon>
        <taxon>fabids</taxon>
        <taxon>Malpighiales</taxon>
        <taxon>Salicaceae</taxon>
        <taxon>Saliceae</taxon>
        <taxon>Populus</taxon>
    </lineage>
</organism>
<sequence length="102" mass="11113">MAAGSGGGKGRDRVARRDGAAHCVAWWRPALMEAVQCAGEREVVVKGIGLVLEEKARVRKTQGRRESPKWKESVVAVKADRSLLWGGCNKEGNAGLEQKRED</sequence>
<keyword evidence="2" id="KW-1185">Reference proteome</keyword>
<name>A0A8T2ZTB3_POPDE</name>
<dbReference type="EMBL" id="JACEGQ020000001">
    <property type="protein sequence ID" value="KAH8520568.1"/>
    <property type="molecule type" value="Genomic_DNA"/>
</dbReference>
<dbReference type="AlphaFoldDB" id="A0A8T2ZTB3"/>
<gene>
    <name evidence="1" type="ORF">H0E87_001858</name>
</gene>
<evidence type="ECO:0000313" key="1">
    <source>
        <dbReference type="EMBL" id="KAH8520568.1"/>
    </source>
</evidence>
<comment type="caution">
    <text evidence="1">The sequence shown here is derived from an EMBL/GenBank/DDBJ whole genome shotgun (WGS) entry which is preliminary data.</text>
</comment>
<accession>A0A8T2ZTB3</accession>
<evidence type="ECO:0000313" key="2">
    <source>
        <dbReference type="Proteomes" id="UP000807159"/>
    </source>
</evidence>
<protein>
    <submittedName>
        <fullName evidence="1">Uncharacterized protein</fullName>
    </submittedName>
</protein>